<dbReference type="Proteomes" id="UP001154282">
    <property type="component" value="Unassembled WGS sequence"/>
</dbReference>
<comment type="caution">
    <text evidence="2">The sequence shown here is derived from an EMBL/GenBank/DDBJ whole genome shotgun (WGS) entry which is preliminary data.</text>
</comment>
<feature type="region of interest" description="Disordered" evidence="1">
    <location>
        <begin position="1"/>
        <end position="38"/>
    </location>
</feature>
<evidence type="ECO:0000256" key="1">
    <source>
        <dbReference type="SAM" id="MobiDB-lite"/>
    </source>
</evidence>
<keyword evidence="4" id="KW-1185">Reference proteome</keyword>
<evidence type="ECO:0008006" key="5">
    <source>
        <dbReference type="Google" id="ProtNLM"/>
    </source>
</evidence>
<dbReference type="InterPro" id="IPR009818">
    <property type="entry name" value="PAM2_motif"/>
</dbReference>
<evidence type="ECO:0000313" key="2">
    <source>
        <dbReference type="EMBL" id="CAI0386827.1"/>
    </source>
</evidence>
<protein>
    <recommendedName>
        <fullName evidence="5">Ataxin-2 C-terminal domain-containing protein</fullName>
    </recommendedName>
</protein>
<sequence length="104" mass="11117">MAAAAGLTTGEKGGAQMGNRFDGGYGGRGENQMNFGKSNGINEMRELVEMLSKLNPMAHEFVPPSLVNNHGNIFSNGGFKPPNNFGMFNPNGNPNGMIKRVTEE</sequence>
<organism evidence="2 4">
    <name type="scientific">Linum tenue</name>
    <dbReference type="NCBI Taxonomy" id="586396"/>
    <lineage>
        <taxon>Eukaryota</taxon>
        <taxon>Viridiplantae</taxon>
        <taxon>Streptophyta</taxon>
        <taxon>Embryophyta</taxon>
        <taxon>Tracheophyta</taxon>
        <taxon>Spermatophyta</taxon>
        <taxon>Magnoliopsida</taxon>
        <taxon>eudicotyledons</taxon>
        <taxon>Gunneridae</taxon>
        <taxon>Pentapetalae</taxon>
        <taxon>rosids</taxon>
        <taxon>fabids</taxon>
        <taxon>Malpighiales</taxon>
        <taxon>Linaceae</taxon>
        <taxon>Linum</taxon>
    </lineage>
</organism>
<reference evidence="2" key="1">
    <citation type="submission" date="2022-08" db="EMBL/GenBank/DDBJ databases">
        <authorList>
            <person name="Gutierrez-Valencia J."/>
        </authorList>
    </citation>
    <scope>NUCLEOTIDE SEQUENCE</scope>
</reference>
<feature type="compositionally biased region" description="Gly residues" evidence="1">
    <location>
        <begin position="11"/>
        <end position="29"/>
    </location>
</feature>
<accession>A0AAV0HPR4</accession>
<evidence type="ECO:0000313" key="4">
    <source>
        <dbReference type="Proteomes" id="UP001154282"/>
    </source>
</evidence>
<dbReference type="EMBL" id="CAMGYJ010000002">
    <property type="protein sequence ID" value="CAI0386827.1"/>
    <property type="molecule type" value="Genomic_DNA"/>
</dbReference>
<dbReference type="AlphaFoldDB" id="A0AAV0HPR4"/>
<evidence type="ECO:0000313" key="3">
    <source>
        <dbReference type="EMBL" id="CAI0386828.1"/>
    </source>
</evidence>
<dbReference type="Pfam" id="PF07145">
    <property type="entry name" value="PAM2"/>
    <property type="match status" value="1"/>
</dbReference>
<gene>
    <name evidence="2" type="ORF">LITE_LOCUS5239</name>
    <name evidence="3" type="ORF">LITE_LOCUS5240</name>
</gene>
<name>A0AAV0HPR4_9ROSI</name>
<proteinExistence type="predicted"/>
<dbReference type="EMBL" id="CAMGYJ010000002">
    <property type="protein sequence ID" value="CAI0386828.1"/>
    <property type="molecule type" value="Genomic_DNA"/>
</dbReference>